<dbReference type="OrthoDB" id="513552at2"/>
<evidence type="ECO:0000313" key="4">
    <source>
        <dbReference type="Proteomes" id="UP000188235"/>
    </source>
</evidence>
<evidence type="ECO:0000256" key="2">
    <source>
        <dbReference type="SAM" id="Phobius"/>
    </source>
</evidence>
<evidence type="ECO:0008006" key="5">
    <source>
        <dbReference type="Google" id="ProtNLM"/>
    </source>
</evidence>
<evidence type="ECO:0000313" key="3">
    <source>
        <dbReference type="EMBL" id="AQP49989.1"/>
    </source>
</evidence>
<feature type="compositionally biased region" description="Basic and acidic residues" evidence="1">
    <location>
        <begin position="1"/>
        <end position="16"/>
    </location>
</feature>
<feature type="region of interest" description="Disordered" evidence="1">
    <location>
        <begin position="1"/>
        <end position="35"/>
    </location>
</feature>
<dbReference type="Proteomes" id="UP000188235">
    <property type="component" value="Chromosome"/>
</dbReference>
<accession>A0A1Q2CV79</accession>
<dbReference type="Pfam" id="PF13430">
    <property type="entry name" value="DUF4112"/>
    <property type="match status" value="1"/>
</dbReference>
<keyword evidence="2" id="KW-1133">Transmembrane helix</keyword>
<name>A0A1Q2CV79_9ACTN</name>
<feature type="transmembrane region" description="Helical" evidence="2">
    <location>
        <begin position="77"/>
        <end position="98"/>
    </location>
</feature>
<protein>
    <recommendedName>
        <fullName evidence="5">DUF4112 domain-containing protein</fullName>
    </recommendedName>
</protein>
<dbReference type="EMBL" id="CP019607">
    <property type="protein sequence ID" value="AQP49989.1"/>
    <property type="molecule type" value="Genomic_DNA"/>
</dbReference>
<organism evidence="3 4">
    <name type="scientific">Tessaracoccus flavescens</name>
    <dbReference type="NCBI Taxonomy" id="399497"/>
    <lineage>
        <taxon>Bacteria</taxon>
        <taxon>Bacillati</taxon>
        <taxon>Actinomycetota</taxon>
        <taxon>Actinomycetes</taxon>
        <taxon>Propionibacteriales</taxon>
        <taxon>Propionibacteriaceae</taxon>
        <taxon>Tessaracoccus</taxon>
    </lineage>
</organism>
<keyword evidence="2" id="KW-0812">Transmembrane</keyword>
<dbReference type="PANTHER" id="PTHR35519:SF2">
    <property type="entry name" value="PH DOMAIN PROTEIN"/>
    <property type="match status" value="1"/>
</dbReference>
<sequence>MVSEKKSDALARRDESATPAPVESPTDPIAAAREEAERALASERPAKATRMLTYVLEDLVPIPGTKYRVGIDPLLSLVPWAGTAAGAVFGTVLVFDAIRLKAPIPVLARMLGNWVIDWAVGLVPWAGALLDAVWRSNNKNLKLLNRTIDNRQQVHQASVSYWIAVAAILTCMVLLTIAVPVALIVWLVSRG</sequence>
<keyword evidence="2" id="KW-0472">Membrane</keyword>
<dbReference type="InterPro" id="IPR025187">
    <property type="entry name" value="DUF4112"/>
</dbReference>
<keyword evidence="4" id="KW-1185">Reference proteome</keyword>
<reference evidence="3 4" key="1">
    <citation type="journal article" date="2008" name="Int. J. Syst. Evol. Microbiol.">
        <title>Tessaracoccus flavescens sp. nov., isolated from marine sediment.</title>
        <authorList>
            <person name="Lee D.W."/>
            <person name="Lee S.D."/>
        </authorList>
    </citation>
    <scope>NUCLEOTIDE SEQUENCE [LARGE SCALE GENOMIC DNA]</scope>
    <source>
        <strain evidence="3 4">SST-39T</strain>
    </source>
</reference>
<gene>
    <name evidence="3" type="ORF">BW733_03180</name>
</gene>
<evidence type="ECO:0000256" key="1">
    <source>
        <dbReference type="SAM" id="MobiDB-lite"/>
    </source>
</evidence>
<feature type="transmembrane region" description="Helical" evidence="2">
    <location>
        <begin position="161"/>
        <end position="188"/>
    </location>
</feature>
<dbReference type="STRING" id="399497.BW733_03180"/>
<dbReference type="PANTHER" id="PTHR35519">
    <property type="entry name" value="MEMBRANE PROTEINS"/>
    <property type="match status" value="1"/>
</dbReference>
<dbReference type="RefSeq" id="WP_077347832.1">
    <property type="nucleotide sequence ID" value="NZ_CP019607.1"/>
</dbReference>
<proteinExistence type="predicted"/>
<feature type="transmembrane region" description="Helical" evidence="2">
    <location>
        <begin position="110"/>
        <end position="134"/>
    </location>
</feature>
<dbReference type="AlphaFoldDB" id="A0A1Q2CV79"/>
<dbReference type="KEGG" id="tfa:BW733_03180"/>